<evidence type="ECO:0000256" key="1">
    <source>
        <dbReference type="ARBA" id="ARBA00004651"/>
    </source>
</evidence>
<keyword evidence="5 7" id="KW-1133">Transmembrane helix</keyword>
<protein>
    <recommendedName>
        <fullName evidence="9">L-lactate permease</fullName>
    </recommendedName>
</protein>
<dbReference type="PANTHER" id="PTHR30003">
    <property type="entry name" value="L-LACTATE PERMEASE"/>
    <property type="match status" value="1"/>
</dbReference>
<evidence type="ECO:0000256" key="6">
    <source>
        <dbReference type="ARBA" id="ARBA00023136"/>
    </source>
</evidence>
<organism evidence="8">
    <name type="scientific">marine sediment metagenome</name>
    <dbReference type="NCBI Taxonomy" id="412755"/>
    <lineage>
        <taxon>unclassified sequences</taxon>
        <taxon>metagenomes</taxon>
        <taxon>ecological metagenomes</taxon>
    </lineage>
</organism>
<feature type="transmembrane region" description="Helical" evidence="7">
    <location>
        <begin position="72"/>
        <end position="94"/>
    </location>
</feature>
<evidence type="ECO:0008006" key="9">
    <source>
        <dbReference type="Google" id="ProtNLM"/>
    </source>
</evidence>
<name>X1QFG4_9ZZZZ</name>
<dbReference type="PANTHER" id="PTHR30003:SF0">
    <property type="entry name" value="GLYCOLATE PERMEASE GLCA-RELATED"/>
    <property type="match status" value="1"/>
</dbReference>
<dbReference type="GO" id="GO:0005886">
    <property type="term" value="C:plasma membrane"/>
    <property type="evidence" value="ECO:0007669"/>
    <property type="project" value="UniProtKB-SubCell"/>
</dbReference>
<feature type="non-terminal residue" evidence="8">
    <location>
        <position position="175"/>
    </location>
</feature>
<comment type="subcellular location">
    <subcellularLocation>
        <location evidence="1">Cell membrane</location>
        <topology evidence="1">Multi-pass membrane protein</topology>
    </subcellularLocation>
</comment>
<evidence type="ECO:0000256" key="2">
    <source>
        <dbReference type="ARBA" id="ARBA00022448"/>
    </source>
</evidence>
<keyword evidence="3" id="KW-1003">Cell membrane</keyword>
<keyword evidence="4 7" id="KW-0812">Transmembrane</keyword>
<evidence type="ECO:0000256" key="7">
    <source>
        <dbReference type="SAM" id="Phobius"/>
    </source>
</evidence>
<feature type="transmembrane region" description="Helical" evidence="7">
    <location>
        <begin position="101"/>
        <end position="125"/>
    </location>
</feature>
<evidence type="ECO:0000256" key="5">
    <source>
        <dbReference type="ARBA" id="ARBA00022989"/>
    </source>
</evidence>
<dbReference type="GO" id="GO:0015295">
    <property type="term" value="F:solute:proton symporter activity"/>
    <property type="evidence" value="ECO:0007669"/>
    <property type="project" value="TreeGrafter"/>
</dbReference>
<feature type="transmembrane region" description="Helical" evidence="7">
    <location>
        <begin position="47"/>
        <end position="66"/>
    </location>
</feature>
<dbReference type="EMBL" id="BARV01039994">
    <property type="protein sequence ID" value="GAI49780.1"/>
    <property type="molecule type" value="Genomic_DNA"/>
</dbReference>
<feature type="transmembrane region" description="Helical" evidence="7">
    <location>
        <begin position="6"/>
        <end position="26"/>
    </location>
</feature>
<dbReference type="Pfam" id="PF02652">
    <property type="entry name" value="Lactate_perm"/>
    <property type="match status" value="1"/>
</dbReference>
<evidence type="ECO:0000256" key="3">
    <source>
        <dbReference type="ARBA" id="ARBA00022475"/>
    </source>
</evidence>
<accession>X1QFG4</accession>
<feature type="non-terminal residue" evidence="8">
    <location>
        <position position="1"/>
    </location>
</feature>
<proteinExistence type="predicted"/>
<sequence length="175" mass="18330">SSIKGILTATNILIIILGAIALYYSMRESGAIRRISSTIINLNPDRRVQISLAWFIAAFVEGIAGFGTPGALVGPLLVSIGFPARIAVPLVLILNSTPVSFGAIGIPIVAGVGSTLDIPSVNAALSTAGIDYWHWINHMVTTSVASIHGLIGIFVPLIAVAFVVKWSGGKLRDIM</sequence>
<gene>
    <name evidence="8" type="ORF">S06H3_61105</name>
</gene>
<keyword evidence="2" id="KW-0813">Transport</keyword>
<reference evidence="8" key="1">
    <citation type="journal article" date="2014" name="Front. Microbiol.">
        <title>High frequency of phylogenetically diverse reductive dehalogenase-homologous genes in deep subseafloor sedimentary metagenomes.</title>
        <authorList>
            <person name="Kawai M."/>
            <person name="Futagami T."/>
            <person name="Toyoda A."/>
            <person name="Takaki Y."/>
            <person name="Nishi S."/>
            <person name="Hori S."/>
            <person name="Arai W."/>
            <person name="Tsubouchi T."/>
            <person name="Morono Y."/>
            <person name="Uchiyama I."/>
            <person name="Ito T."/>
            <person name="Fujiyama A."/>
            <person name="Inagaki F."/>
            <person name="Takami H."/>
        </authorList>
    </citation>
    <scope>NUCLEOTIDE SEQUENCE</scope>
    <source>
        <strain evidence="8">Expedition CK06-06</strain>
    </source>
</reference>
<evidence type="ECO:0000256" key="4">
    <source>
        <dbReference type="ARBA" id="ARBA00022692"/>
    </source>
</evidence>
<evidence type="ECO:0000313" key="8">
    <source>
        <dbReference type="EMBL" id="GAI49780.1"/>
    </source>
</evidence>
<dbReference type="InterPro" id="IPR003804">
    <property type="entry name" value="Lactate_perm"/>
</dbReference>
<feature type="transmembrane region" description="Helical" evidence="7">
    <location>
        <begin position="145"/>
        <end position="166"/>
    </location>
</feature>
<keyword evidence="6 7" id="KW-0472">Membrane</keyword>
<dbReference type="AlphaFoldDB" id="X1QFG4"/>
<dbReference type="GO" id="GO:0015129">
    <property type="term" value="F:lactate transmembrane transporter activity"/>
    <property type="evidence" value="ECO:0007669"/>
    <property type="project" value="InterPro"/>
</dbReference>
<comment type="caution">
    <text evidence="8">The sequence shown here is derived from an EMBL/GenBank/DDBJ whole genome shotgun (WGS) entry which is preliminary data.</text>
</comment>